<feature type="transmembrane region" description="Helical" evidence="2">
    <location>
        <begin position="14"/>
        <end position="32"/>
    </location>
</feature>
<evidence type="ECO:0000256" key="1">
    <source>
        <dbReference type="SAM" id="MobiDB-lite"/>
    </source>
</evidence>
<feature type="compositionally biased region" description="Pro residues" evidence="1">
    <location>
        <begin position="51"/>
        <end position="63"/>
    </location>
</feature>
<feature type="transmembrane region" description="Helical" evidence="2">
    <location>
        <begin position="240"/>
        <end position="261"/>
    </location>
</feature>
<keyword evidence="2" id="KW-0812">Transmembrane</keyword>
<reference evidence="3" key="1">
    <citation type="submission" date="2023-03" db="EMBL/GenBank/DDBJ databases">
        <title>Massive genome expansion in bonnet fungi (Mycena s.s.) driven by repeated elements and novel gene families across ecological guilds.</title>
        <authorList>
            <consortium name="Lawrence Berkeley National Laboratory"/>
            <person name="Harder C.B."/>
            <person name="Miyauchi S."/>
            <person name="Viragh M."/>
            <person name="Kuo A."/>
            <person name="Thoen E."/>
            <person name="Andreopoulos B."/>
            <person name="Lu D."/>
            <person name="Skrede I."/>
            <person name="Drula E."/>
            <person name="Henrissat B."/>
            <person name="Morin E."/>
            <person name="Kohler A."/>
            <person name="Barry K."/>
            <person name="LaButti K."/>
            <person name="Morin E."/>
            <person name="Salamov A."/>
            <person name="Lipzen A."/>
            <person name="Mereny Z."/>
            <person name="Hegedus B."/>
            <person name="Baldrian P."/>
            <person name="Stursova M."/>
            <person name="Weitz H."/>
            <person name="Taylor A."/>
            <person name="Grigoriev I.V."/>
            <person name="Nagy L.G."/>
            <person name="Martin F."/>
            <person name="Kauserud H."/>
        </authorList>
    </citation>
    <scope>NUCLEOTIDE SEQUENCE</scope>
    <source>
        <strain evidence="3">9284</strain>
    </source>
</reference>
<keyword evidence="2" id="KW-0472">Membrane</keyword>
<organism evidence="3 4">
    <name type="scientific">Roridomyces roridus</name>
    <dbReference type="NCBI Taxonomy" id="1738132"/>
    <lineage>
        <taxon>Eukaryota</taxon>
        <taxon>Fungi</taxon>
        <taxon>Dikarya</taxon>
        <taxon>Basidiomycota</taxon>
        <taxon>Agaricomycotina</taxon>
        <taxon>Agaricomycetes</taxon>
        <taxon>Agaricomycetidae</taxon>
        <taxon>Agaricales</taxon>
        <taxon>Marasmiineae</taxon>
        <taxon>Mycenaceae</taxon>
        <taxon>Roridomyces</taxon>
    </lineage>
</organism>
<feature type="transmembrane region" description="Helical" evidence="2">
    <location>
        <begin position="190"/>
        <end position="214"/>
    </location>
</feature>
<keyword evidence="2" id="KW-1133">Transmembrane helix</keyword>
<feature type="transmembrane region" description="Helical" evidence="2">
    <location>
        <begin position="96"/>
        <end position="117"/>
    </location>
</feature>
<comment type="caution">
    <text evidence="3">The sequence shown here is derived from an EMBL/GenBank/DDBJ whole genome shotgun (WGS) entry which is preliminary data.</text>
</comment>
<evidence type="ECO:0000313" key="4">
    <source>
        <dbReference type="Proteomes" id="UP001221142"/>
    </source>
</evidence>
<dbReference type="AlphaFoldDB" id="A0AAD7FS85"/>
<dbReference type="EMBL" id="JARKIF010000007">
    <property type="protein sequence ID" value="KAJ7634762.1"/>
    <property type="molecule type" value="Genomic_DNA"/>
</dbReference>
<protein>
    <submittedName>
        <fullName evidence="3">Uncharacterized protein</fullName>
    </submittedName>
</protein>
<feature type="compositionally biased region" description="Pro residues" evidence="1">
    <location>
        <begin position="348"/>
        <end position="364"/>
    </location>
</feature>
<dbReference type="Proteomes" id="UP001221142">
    <property type="component" value="Unassembled WGS sequence"/>
</dbReference>
<feature type="compositionally biased region" description="Polar residues" evidence="1">
    <location>
        <begin position="64"/>
        <end position="73"/>
    </location>
</feature>
<sequence>MCVTRILFSSFKPVRYLAAILGVSYSITQLFSEPAQVQFDTPTVVDLPTIFQPPPPPPPPPTRPTASGSPSRTIVVQAPTPQSSLFVKDASPPSPLLATILVCALVILSLLVCVIIWTRSPKPPQVDESAQYDDGEENEIHPDGLEVAATQALNDAPIIEEPIEPDPTIEPPGIKHPVPRPIIVEIIRGTVCFIVSLPVILPGVALLCLLYLIASEHDIKVPPKPNVPDPPPATRTRMRALPGVMSFLKGVFVLFICFAPIAEPRLVLYANAVVHPPALPLQRDGNQPSSELPGVVIVLKALLPYSAPFVESLLPPPAPPPPPPPAPVASYLRPAPPPAPGTLSSPTPTAPDAPQPVTAPPPAPAFSTRHEMGIKLLGILSKAATNRLQRPEDLAGHQERLQHIQQRVFQTVATRATRPMTEHDAEEKDAGHADRLRLTQNRICQTMATRVARTDERIRREKIEEVQRRIRRLFGELGEI</sequence>
<evidence type="ECO:0000313" key="3">
    <source>
        <dbReference type="EMBL" id="KAJ7634762.1"/>
    </source>
</evidence>
<feature type="region of interest" description="Disordered" evidence="1">
    <location>
        <begin position="319"/>
        <end position="367"/>
    </location>
</feature>
<keyword evidence="4" id="KW-1185">Reference proteome</keyword>
<proteinExistence type="predicted"/>
<name>A0AAD7FS85_9AGAR</name>
<gene>
    <name evidence="3" type="ORF">FB45DRAFT_1002275</name>
</gene>
<accession>A0AAD7FS85</accession>
<evidence type="ECO:0000256" key="2">
    <source>
        <dbReference type="SAM" id="Phobius"/>
    </source>
</evidence>
<feature type="region of interest" description="Disordered" evidence="1">
    <location>
        <begin position="48"/>
        <end position="73"/>
    </location>
</feature>